<name>A0A8C1TQH4_CYPCA</name>
<protein>
    <recommendedName>
        <fullName evidence="4">Endonuclease/exonuclease/phosphatase domain-containing protein</fullName>
    </recommendedName>
</protein>
<evidence type="ECO:0000313" key="3">
    <source>
        <dbReference type="Proteomes" id="UP000694700"/>
    </source>
</evidence>
<organism evidence="2 3">
    <name type="scientific">Cyprinus carpio</name>
    <name type="common">Common carp</name>
    <dbReference type="NCBI Taxonomy" id="7962"/>
    <lineage>
        <taxon>Eukaryota</taxon>
        <taxon>Metazoa</taxon>
        <taxon>Chordata</taxon>
        <taxon>Craniata</taxon>
        <taxon>Vertebrata</taxon>
        <taxon>Euteleostomi</taxon>
        <taxon>Actinopterygii</taxon>
        <taxon>Neopterygii</taxon>
        <taxon>Teleostei</taxon>
        <taxon>Ostariophysi</taxon>
        <taxon>Cypriniformes</taxon>
        <taxon>Cyprinidae</taxon>
        <taxon>Cyprininae</taxon>
        <taxon>Cyprinus</taxon>
    </lineage>
</organism>
<evidence type="ECO:0000313" key="2">
    <source>
        <dbReference type="Ensembl" id="ENSCCRP00015026100.1"/>
    </source>
</evidence>
<dbReference type="Gene3D" id="3.60.10.10">
    <property type="entry name" value="Endonuclease/exonuclease/phosphatase"/>
    <property type="match status" value="1"/>
</dbReference>
<dbReference type="Proteomes" id="UP000694700">
    <property type="component" value="Unplaced"/>
</dbReference>
<proteinExistence type="predicted"/>
<keyword evidence="1" id="KW-0812">Transmembrane</keyword>
<keyword evidence="1" id="KW-1133">Transmembrane helix</keyword>
<dbReference type="AlphaFoldDB" id="A0A8C1TQH4"/>
<dbReference type="SUPFAM" id="SSF56219">
    <property type="entry name" value="DNase I-like"/>
    <property type="match status" value="1"/>
</dbReference>
<reference evidence="2" key="1">
    <citation type="submission" date="2025-08" db="UniProtKB">
        <authorList>
            <consortium name="Ensembl"/>
        </authorList>
    </citation>
    <scope>IDENTIFICATION</scope>
</reference>
<feature type="transmembrane region" description="Helical" evidence="1">
    <location>
        <begin position="121"/>
        <end position="140"/>
    </location>
</feature>
<evidence type="ECO:0008006" key="4">
    <source>
        <dbReference type="Google" id="ProtNLM"/>
    </source>
</evidence>
<accession>A0A8C1TQH4</accession>
<dbReference type="InterPro" id="IPR036691">
    <property type="entry name" value="Endo/exonu/phosph_ase_sf"/>
</dbReference>
<sequence>MVYIYIDIEVQDMLWRFKLCCEIVIGCIYGPNNLNEICFVQVFSRLANLDCNNVILGGDFNCFLNTTMDKSPSVTFALQVSSLICDACYEQNLFGIWRFHNPTSKEFTFFFLTRMKLPLKLIVYLLYVIWLIWSVKQILVPLPSLIMPRSLSLYI</sequence>
<dbReference type="Ensembl" id="ENSCCRT00015027034.1">
    <property type="protein sequence ID" value="ENSCCRP00015026100.1"/>
    <property type="gene ID" value="ENSCCRG00015011049.1"/>
</dbReference>
<keyword evidence="1" id="KW-0472">Membrane</keyword>
<evidence type="ECO:0000256" key="1">
    <source>
        <dbReference type="SAM" id="Phobius"/>
    </source>
</evidence>